<accession>A0A9W9HF75</accession>
<dbReference type="EMBL" id="JAPQKL010000001">
    <property type="protein sequence ID" value="KAJ5145588.1"/>
    <property type="molecule type" value="Genomic_DNA"/>
</dbReference>
<sequence>MDNDQGTKEEVVAWIRQIHGRVQADFAAQGVHPDNLLRNPKAQKLLKKQMGDALALGATAPATAIVNLAEGILNPVEDIELPHLSASFVGDVLWQTLGNQDTHIWDLRPEIEPLSPKP</sequence>
<dbReference type="AlphaFoldDB" id="A0A9W9HF75"/>
<keyword evidence="2" id="KW-1185">Reference proteome</keyword>
<name>A0A9W9HF75_9EURO</name>
<dbReference type="GeneID" id="81400066"/>
<reference evidence="1" key="1">
    <citation type="submission" date="2022-11" db="EMBL/GenBank/DDBJ databases">
        <authorList>
            <person name="Petersen C."/>
        </authorList>
    </citation>
    <scope>NUCLEOTIDE SEQUENCE</scope>
    <source>
        <strain evidence="1">IBT 22155</strain>
    </source>
</reference>
<dbReference type="RefSeq" id="XP_056526062.1">
    <property type="nucleotide sequence ID" value="XM_056660896.1"/>
</dbReference>
<dbReference type="Proteomes" id="UP001149079">
    <property type="component" value="Unassembled WGS sequence"/>
</dbReference>
<evidence type="ECO:0000313" key="2">
    <source>
        <dbReference type="Proteomes" id="UP001149079"/>
    </source>
</evidence>
<proteinExistence type="predicted"/>
<protein>
    <submittedName>
        <fullName evidence="1">Uncharacterized protein</fullName>
    </submittedName>
</protein>
<gene>
    <name evidence="1" type="ORF">N7515_000152</name>
</gene>
<evidence type="ECO:0000313" key="1">
    <source>
        <dbReference type="EMBL" id="KAJ5145588.1"/>
    </source>
</evidence>
<comment type="caution">
    <text evidence="1">The sequence shown here is derived from an EMBL/GenBank/DDBJ whole genome shotgun (WGS) entry which is preliminary data.</text>
</comment>
<reference evidence="1" key="2">
    <citation type="journal article" date="2023" name="IMA Fungus">
        <title>Comparative genomic study of the Penicillium genus elucidates a diverse pangenome and 15 lateral gene transfer events.</title>
        <authorList>
            <person name="Petersen C."/>
            <person name="Sorensen T."/>
            <person name="Nielsen M.R."/>
            <person name="Sondergaard T.E."/>
            <person name="Sorensen J.L."/>
            <person name="Fitzpatrick D.A."/>
            <person name="Frisvad J.C."/>
            <person name="Nielsen K.L."/>
        </authorList>
    </citation>
    <scope>NUCLEOTIDE SEQUENCE</scope>
    <source>
        <strain evidence="1">IBT 22155</strain>
    </source>
</reference>
<organism evidence="1 2">
    <name type="scientific">Penicillium bovifimosum</name>
    <dbReference type="NCBI Taxonomy" id="126998"/>
    <lineage>
        <taxon>Eukaryota</taxon>
        <taxon>Fungi</taxon>
        <taxon>Dikarya</taxon>
        <taxon>Ascomycota</taxon>
        <taxon>Pezizomycotina</taxon>
        <taxon>Eurotiomycetes</taxon>
        <taxon>Eurotiomycetidae</taxon>
        <taxon>Eurotiales</taxon>
        <taxon>Aspergillaceae</taxon>
        <taxon>Penicillium</taxon>
    </lineage>
</organism>